<dbReference type="GO" id="GO:0002238">
    <property type="term" value="P:response to molecule of fungal origin"/>
    <property type="evidence" value="ECO:0007669"/>
    <property type="project" value="UniProtKB-ARBA"/>
</dbReference>
<evidence type="ECO:0000256" key="3">
    <source>
        <dbReference type="ARBA" id="ARBA00023004"/>
    </source>
</evidence>
<dbReference type="EMBL" id="JBJUIK010000017">
    <property type="protein sequence ID" value="KAL3497569.1"/>
    <property type="molecule type" value="Genomic_DNA"/>
</dbReference>
<keyword evidence="7" id="KW-1185">Reference proteome</keyword>
<dbReference type="Pfam" id="PF03171">
    <property type="entry name" value="2OG-FeII_Oxy"/>
    <property type="match status" value="1"/>
</dbReference>
<dbReference type="InterPro" id="IPR005123">
    <property type="entry name" value="Oxoglu/Fe-dep_dioxygenase_dom"/>
</dbReference>
<evidence type="ECO:0000256" key="2">
    <source>
        <dbReference type="ARBA" id="ARBA00022723"/>
    </source>
</evidence>
<keyword evidence="4" id="KW-0560">Oxidoreductase</keyword>
<organism evidence="6 7">
    <name type="scientific">Cinchona calisaya</name>
    <dbReference type="NCBI Taxonomy" id="153742"/>
    <lineage>
        <taxon>Eukaryota</taxon>
        <taxon>Viridiplantae</taxon>
        <taxon>Streptophyta</taxon>
        <taxon>Embryophyta</taxon>
        <taxon>Tracheophyta</taxon>
        <taxon>Spermatophyta</taxon>
        <taxon>Magnoliopsida</taxon>
        <taxon>eudicotyledons</taxon>
        <taxon>Gunneridae</taxon>
        <taxon>Pentapetalae</taxon>
        <taxon>asterids</taxon>
        <taxon>lamiids</taxon>
        <taxon>Gentianales</taxon>
        <taxon>Rubiaceae</taxon>
        <taxon>Cinchonoideae</taxon>
        <taxon>Cinchoneae</taxon>
        <taxon>Cinchona</taxon>
    </lineage>
</organism>
<evidence type="ECO:0000259" key="5">
    <source>
        <dbReference type="PROSITE" id="PS51471"/>
    </source>
</evidence>
<evidence type="ECO:0000256" key="1">
    <source>
        <dbReference type="ARBA" id="ARBA00008056"/>
    </source>
</evidence>
<proteinExistence type="inferred from homology"/>
<name>A0ABD2XWL7_9GENT</name>
<dbReference type="GO" id="GO:0016706">
    <property type="term" value="F:2-oxoglutarate-dependent dioxygenase activity"/>
    <property type="evidence" value="ECO:0007669"/>
    <property type="project" value="UniProtKB-ARBA"/>
</dbReference>
<dbReference type="AlphaFoldDB" id="A0ABD2XWL7"/>
<dbReference type="GO" id="GO:0046872">
    <property type="term" value="F:metal ion binding"/>
    <property type="evidence" value="ECO:0007669"/>
    <property type="project" value="UniProtKB-KW"/>
</dbReference>
<accession>A0ABD2XWL7</accession>
<sequence>MNDHNLIHQSMNVPVIDLSLLLSQDSQEKSLVIKEIHEACQKSGIFHVINHGISQEVIEEALEVNRNFFDLPDIMKKDILEFGSGDPFSPVKFATFKQRAHGSDLLQRDVLRINANPIDEFLDLWPKNPADYREKMGRYTQEVRKLGNQLFEAIMESLNLGGATHLQENFGKGMQLVATNCYNSPHQESPSIKKGTPPHTDFGLITILLQTSPGLEILDSFDGKWKSAPKLEEGSFQVFVGDLLEVLSNGKYKSVMHQVIVPSSTTETRMSIASFHSFDMDDIVEPAINLVEEEGVKRYKDCSAKELLKLVFSRGFARPIEALKIEM</sequence>
<dbReference type="PROSITE" id="PS51471">
    <property type="entry name" value="FE2OG_OXY"/>
    <property type="match status" value="1"/>
</dbReference>
<dbReference type="InterPro" id="IPR027443">
    <property type="entry name" value="IPNS-like_sf"/>
</dbReference>
<dbReference type="GO" id="GO:0009805">
    <property type="term" value="P:coumarin biosynthetic process"/>
    <property type="evidence" value="ECO:0007669"/>
    <property type="project" value="UniProtKB-ARBA"/>
</dbReference>
<evidence type="ECO:0000313" key="7">
    <source>
        <dbReference type="Proteomes" id="UP001630127"/>
    </source>
</evidence>
<keyword evidence="2 4" id="KW-0479">Metal-binding</keyword>
<feature type="domain" description="Fe2OG dioxygenase" evidence="5">
    <location>
        <begin position="172"/>
        <end position="278"/>
    </location>
</feature>
<evidence type="ECO:0000313" key="6">
    <source>
        <dbReference type="EMBL" id="KAL3497569.1"/>
    </source>
</evidence>
<comment type="similarity">
    <text evidence="1 4">Belongs to the iron/ascorbate-dependent oxidoreductase family.</text>
</comment>
<dbReference type="InterPro" id="IPR050295">
    <property type="entry name" value="Plant_2OG-oxidoreductases"/>
</dbReference>
<dbReference type="Gene3D" id="2.60.120.330">
    <property type="entry name" value="B-lactam Antibiotic, Isopenicillin N Synthase, Chain"/>
    <property type="match status" value="1"/>
</dbReference>
<protein>
    <recommendedName>
        <fullName evidence="5">Fe2OG dioxygenase domain-containing protein</fullName>
    </recommendedName>
</protein>
<dbReference type="SUPFAM" id="SSF51197">
    <property type="entry name" value="Clavaminate synthase-like"/>
    <property type="match status" value="1"/>
</dbReference>
<evidence type="ECO:0000256" key="4">
    <source>
        <dbReference type="RuleBase" id="RU003682"/>
    </source>
</evidence>
<comment type="caution">
    <text evidence="6">The sequence shown here is derived from an EMBL/GenBank/DDBJ whole genome shotgun (WGS) entry which is preliminary data.</text>
</comment>
<dbReference type="Proteomes" id="UP001630127">
    <property type="component" value="Unassembled WGS sequence"/>
</dbReference>
<dbReference type="InterPro" id="IPR026992">
    <property type="entry name" value="DIOX_N"/>
</dbReference>
<dbReference type="Pfam" id="PF14226">
    <property type="entry name" value="DIOX_N"/>
    <property type="match status" value="1"/>
</dbReference>
<dbReference type="InterPro" id="IPR044861">
    <property type="entry name" value="IPNS-like_FE2OG_OXY"/>
</dbReference>
<dbReference type="PANTHER" id="PTHR47991">
    <property type="entry name" value="OXOGLUTARATE/IRON-DEPENDENT DIOXYGENASE"/>
    <property type="match status" value="1"/>
</dbReference>
<keyword evidence="3 4" id="KW-0408">Iron</keyword>
<reference evidence="6 7" key="1">
    <citation type="submission" date="2024-11" db="EMBL/GenBank/DDBJ databases">
        <title>A near-complete genome assembly of Cinchona calisaya.</title>
        <authorList>
            <person name="Lian D.C."/>
            <person name="Zhao X.W."/>
            <person name="Wei L."/>
        </authorList>
    </citation>
    <scope>NUCLEOTIDE SEQUENCE [LARGE SCALE GENOMIC DNA]</scope>
    <source>
        <tissue evidence="6">Nenye</tissue>
    </source>
</reference>
<gene>
    <name evidence="6" type="ORF">ACH5RR_040301</name>
</gene>